<sequence length="441" mass="50102">MSIEHVHAVPHLTTALSGPLHDIETYLLEQQAEIETWFRQQWLKTPAPFYASVDLRNAGFKLAPVDTNLFPAGFNNLNPAFMTLSIQAVQSVLERICPKAVRILLIPENHTRNQYYLESLATLQEIITKAGFEIRIGSLLPELEEKLTIDLPSGRKLLLEPIQRQGNKVRIDDFEPCLVLLNNDLSSGRPKILENLEQMILPPLELGWSNRLKSDHFTEYHRVTKEFSALTGIDPWLITPLFCNCGKLDFMKREGEDCLAQNVDRMLLEIQKKYDEYHIDKPPFVIVKADSGTYGMGIMTIHRGEEVRELNRKQRTRMAKSKGGQMVTEVMIQEGVYTFETWGEQQSVAEPVVYMVDHFVVGGFYRVHTGRGANENLNAPGMHFEPLAFAETCNNPDNRKSPDAGPNRFYAYGVIARLALLAAAREHTPPDWKNPANLHVL</sequence>
<name>A0A3B1B1B9_9ZZZZ</name>
<dbReference type="Pfam" id="PF08886">
    <property type="entry name" value="GshA"/>
    <property type="match status" value="1"/>
</dbReference>
<protein>
    <submittedName>
        <fullName evidence="1">Glutamate--cysteine ligase, divergent, of Alpha-and Beta-proteobacteria type</fullName>
        <ecNumber evidence="1">6.3.2.2</ecNumber>
    </submittedName>
</protein>
<dbReference type="AlphaFoldDB" id="A0A3B1B1B9"/>
<evidence type="ECO:0000313" key="1">
    <source>
        <dbReference type="EMBL" id="VAX12149.1"/>
    </source>
</evidence>
<organism evidence="1">
    <name type="scientific">hydrothermal vent metagenome</name>
    <dbReference type="NCBI Taxonomy" id="652676"/>
    <lineage>
        <taxon>unclassified sequences</taxon>
        <taxon>metagenomes</taxon>
        <taxon>ecological metagenomes</taxon>
    </lineage>
</organism>
<dbReference type="InterPro" id="IPR042520">
    <property type="entry name" value="GshA_N"/>
</dbReference>
<dbReference type="EC" id="6.3.2.2" evidence="1"/>
<gene>
    <name evidence="1" type="ORF">MNBD_GAMMA24-1984</name>
</gene>
<keyword evidence="1" id="KW-0436">Ligase</keyword>
<dbReference type="GO" id="GO:0004357">
    <property type="term" value="F:glutamate-cysteine ligase activity"/>
    <property type="evidence" value="ECO:0007669"/>
    <property type="project" value="UniProtKB-EC"/>
</dbReference>
<dbReference type="Gene3D" id="3.40.50.11280">
    <property type="entry name" value="Glutamate-cysteine ligase, N-terminal domain"/>
    <property type="match status" value="1"/>
</dbReference>
<accession>A0A3B1B1B9</accession>
<dbReference type="InterPro" id="IPR011718">
    <property type="entry name" value="GshA"/>
</dbReference>
<dbReference type="EMBL" id="UOFZ01000016">
    <property type="protein sequence ID" value="VAX12149.1"/>
    <property type="molecule type" value="Genomic_DNA"/>
</dbReference>
<reference evidence="1" key="1">
    <citation type="submission" date="2018-06" db="EMBL/GenBank/DDBJ databases">
        <authorList>
            <person name="Zhirakovskaya E."/>
        </authorList>
    </citation>
    <scope>NUCLEOTIDE SEQUENCE</scope>
</reference>
<proteinExistence type="predicted"/>
<dbReference type="NCBIfam" id="TIGR02049">
    <property type="entry name" value="gshA_ferroox"/>
    <property type="match status" value="1"/>
</dbReference>